<reference evidence="1" key="1">
    <citation type="submission" date="2021-02" db="EMBL/GenBank/DDBJ databases">
        <authorList>
            <consortium name="DOE Joint Genome Institute"/>
            <person name="Ahrendt S."/>
            <person name="Looney B.P."/>
            <person name="Miyauchi S."/>
            <person name="Morin E."/>
            <person name="Drula E."/>
            <person name="Courty P.E."/>
            <person name="Chicoki N."/>
            <person name="Fauchery L."/>
            <person name="Kohler A."/>
            <person name="Kuo A."/>
            <person name="Labutti K."/>
            <person name="Pangilinan J."/>
            <person name="Lipzen A."/>
            <person name="Riley R."/>
            <person name="Andreopoulos W."/>
            <person name="He G."/>
            <person name="Johnson J."/>
            <person name="Barry K.W."/>
            <person name="Grigoriev I.V."/>
            <person name="Nagy L."/>
            <person name="Hibbett D."/>
            <person name="Henrissat B."/>
            <person name="Matheny P.B."/>
            <person name="Labbe J."/>
            <person name="Martin F."/>
        </authorList>
    </citation>
    <scope>NUCLEOTIDE SEQUENCE</scope>
    <source>
        <strain evidence="1">FP105234-sp</strain>
    </source>
</reference>
<reference evidence="1" key="2">
    <citation type="journal article" date="2022" name="New Phytol.">
        <title>Evolutionary transition to the ectomycorrhizal habit in the genomes of a hyperdiverse lineage of mushroom-forming fungi.</title>
        <authorList>
            <person name="Looney B."/>
            <person name="Miyauchi S."/>
            <person name="Morin E."/>
            <person name="Drula E."/>
            <person name="Courty P.E."/>
            <person name="Kohler A."/>
            <person name="Kuo A."/>
            <person name="LaButti K."/>
            <person name="Pangilinan J."/>
            <person name="Lipzen A."/>
            <person name="Riley R."/>
            <person name="Andreopoulos W."/>
            <person name="He G."/>
            <person name="Johnson J."/>
            <person name="Nolan M."/>
            <person name="Tritt A."/>
            <person name="Barry K.W."/>
            <person name="Grigoriev I.V."/>
            <person name="Nagy L.G."/>
            <person name="Hibbett D."/>
            <person name="Henrissat B."/>
            <person name="Matheny P.B."/>
            <person name="Labbe J."/>
            <person name="Martin F.M."/>
        </authorList>
    </citation>
    <scope>NUCLEOTIDE SEQUENCE</scope>
    <source>
        <strain evidence="1">FP105234-sp</strain>
    </source>
</reference>
<protein>
    <submittedName>
        <fullName evidence="1">Uncharacterized protein</fullName>
    </submittedName>
</protein>
<sequence>MHKAVAALSGEQISCMPARHWLPSRGRCSLQAQLLLGRARNDRVLRHAHVCSPAGLSRQRVSGVFSLALAQSLLLCSLRSHAIPRSLARLRPRCASESWVPVPQLAVLRPSIGRPASTSTFEN</sequence>
<name>A0ACB8RH68_9AGAM</name>
<evidence type="ECO:0000313" key="1">
    <source>
        <dbReference type="EMBL" id="KAI0043438.1"/>
    </source>
</evidence>
<keyword evidence="2" id="KW-1185">Reference proteome</keyword>
<organism evidence="1 2">
    <name type="scientific">Auriscalpium vulgare</name>
    <dbReference type="NCBI Taxonomy" id="40419"/>
    <lineage>
        <taxon>Eukaryota</taxon>
        <taxon>Fungi</taxon>
        <taxon>Dikarya</taxon>
        <taxon>Basidiomycota</taxon>
        <taxon>Agaricomycotina</taxon>
        <taxon>Agaricomycetes</taxon>
        <taxon>Russulales</taxon>
        <taxon>Auriscalpiaceae</taxon>
        <taxon>Auriscalpium</taxon>
    </lineage>
</organism>
<gene>
    <name evidence="1" type="ORF">FA95DRAFT_399998</name>
</gene>
<comment type="caution">
    <text evidence="1">The sequence shown here is derived from an EMBL/GenBank/DDBJ whole genome shotgun (WGS) entry which is preliminary data.</text>
</comment>
<dbReference type="EMBL" id="MU276018">
    <property type="protein sequence ID" value="KAI0043438.1"/>
    <property type="molecule type" value="Genomic_DNA"/>
</dbReference>
<accession>A0ACB8RH68</accession>
<evidence type="ECO:0000313" key="2">
    <source>
        <dbReference type="Proteomes" id="UP000814033"/>
    </source>
</evidence>
<dbReference type="Proteomes" id="UP000814033">
    <property type="component" value="Unassembled WGS sequence"/>
</dbReference>
<proteinExistence type="predicted"/>